<comment type="caution">
    <text evidence="1">The sequence shown here is derived from an EMBL/GenBank/DDBJ whole genome shotgun (WGS) entry which is preliminary data.</text>
</comment>
<protein>
    <submittedName>
        <fullName evidence="1">Uncharacterized protein</fullName>
    </submittedName>
</protein>
<evidence type="ECO:0000313" key="2">
    <source>
        <dbReference type="Proteomes" id="UP000608345"/>
    </source>
</evidence>
<organism evidence="1 2">
    <name type="scientific">Advenella faeciporci</name>
    <dbReference type="NCBI Taxonomy" id="797535"/>
    <lineage>
        <taxon>Bacteria</taxon>
        <taxon>Pseudomonadati</taxon>
        <taxon>Pseudomonadota</taxon>
        <taxon>Betaproteobacteria</taxon>
        <taxon>Burkholderiales</taxon>
        <taxon>Alcaligenaceae</taxon>
    </lineage>
</organism>
<accession>A0A918JQM7</accession>
<dbReference type="Proteomes" id="UP000608345">
    <property type="component" value="Unassembled WGS sequence"/>
</dbReference>
<dbReference type="AlphaFoldDB" id="A0A918JQM7"/>
<name>A0A918JQM7_9BURK</name>
<sequence length="55" mass="6199">MLVLVFAPGIYEKVSDLVTGRVEHRDSEDIKYRLIGYFASELCSLGNISEKSAMF</sequence>
<dbReference type="EMBL" id="BMYS01000030">
    <property type="protein sequence ID" value="GGW96343.1"/>
    <property type="molecule type" value="Genomic_DNA"/>
</dbReference>
<reference evidence="1" key="1">
    <citation type="journal article" date="2014" name="Int. J. Syst. Evol. Microbiol.">
        <title>Complete genome sequence of Corynebacterium casei LMG S-19264T (=DSM 44701T), isolated from a smear-ripened cheese.</title>
        <authorList>
            <consortium name="US DOE Joint Genome Institute (JGI-PGF)"/>
            <person name="Walter F."/>
            <person name="Albersmeier A."/>
            <person name="Kalinowski J."/>
            <person name="Ruckert C."/>
        </authorList>
    </citation>
    <scope>NUCLEOTIDE SEQUENCE</scope>
    <source>
        <strain evidence="1">KCTC 23732</strain>
    </source>
</reference>
<reference evidence="1" key="2">
    <citation type="submission" date="2020-09" db="EMBL/GenBank/DDBJ databases">
        <authorList>
            <person name="Sun Q."/>
            <person name="Kim S."/>
        </authorList>
    </citation>
    <scope>NUCLEOTIDE SEQUENCE</scope>
    <source>
        <strain evidence="1">KCTC 23732</strain>
    </source>
</reference>
<proteinExistence type="predicted"/>
<gene>
    <name evidence="1" type="ORF">GCM10011450_27370</name>
</gene>
<keyword evidence="2" id="KW-1185">Reference proteome</keyword>
<evidence type="ECO:0000313" key="1">
    <source>
        <dbReference type="EMBL" id="GGW96343.1"/>
    </source>
</evidence>